<evidence type="ECO:0000256" key="7">
    <source>
        <dbReference type="ARBA" id="ARBA00022793"/>
    </source>
</evidence>
<evidence type="ECO:0000256" key="12">
    <source>
        <dbReference type="ARBA" id="ARBA00052550"/>
    </source>
</evidence>
<organism evidence="17 18">
    <name type="scientific">Synchytrium microbalum</name>
    <dbReference type="NCBI Taxonomy" id="1806994"/>
    <lineage>
        <taxon>Eukaryota</taxon>
        <taxon>Fungi</taxon>
        <taxon>Fungi incertae sedis</taxon>
        <taxon>Chytridiomycota</taxon>
        <taxon>Chytridiomycota incertae sedis</taxon>
        <taxon>Chytridiomycetes</taxon>
        <taxon>Synchytriales</taxon>
        <taxon>Synchytriaceae</taxon>
        <taxon>Synchytrium</taxon>
    </lineage>
</organism>
<dbReference type="HAMAP" id="MF_00218">
    <property type="entry name" value="URO_D"/>
    <property type="match status" value="1"/>
</dbReference>
<dbReference type="GeneID" id="42005086"/>
<reference evidence="17 18" key="1">
    <citation type="journal article" date="2019" name="Sci. Rep.">
        <title>Comparative genomics of chytrid fungi reveal insights into the obligate biotrophic and pathogenic lifestyle of Synchytrium endobioticum.</title>
        <authorList>
            <person name="van de Vossenberg B.T.L.H."/>
            <person name="Warris S."/>
            <person name="Nguyen H.D.T."/>
            <person name="van Gent-Pelzer M.P.E."/>
            <person name="Joly D.L."/>
            <person name="van de Geest H.C."/>
            <person name="Bonants P.J.M."/>
            <person name="Smith D.S."/>
            <person name="Levesque C.A."/>
            <person name="van der Lee T.A.J."/>
        </authorList>
    </citation>
    <scope>NUCLEOTIDE SEQUENCE [LARGE SCALE GENOMIC DNA]</scope>
    <source>
        <strain evidence="17 18">JEL517</strain>
    </source>
</reference>
<evidence type="ECO:0000313" key="17">
    <source>
        <dbReference type="EMBL" id="TPX33235.1"/>
    </source>
</evidence>
<keyword evidence="6" id="KW-0963">Cytoplasm</keyword>
<evidence type="ECO:0000256" key="14">
    <source>
        <dbReference type="RuleBase" id="RU000554"/>
    </source>
</evidence>
<evidence type="ECO:0000256" key="15">
    <source>
        <dbReference type="RuleBase" id="RU004169"/>
    </source>
</evidence>
<dbReference type="SUPFAM" id="SSF51726">
    <property type="entry name" value="UROD/MetE-like"/>
    <property type="match status" value="1"/>
</dbReference>
<keyword evidence="9 14" id="KW-0456">Lyase</keyword>
<dbReference type="InterPro" id="IPR006361">
    <property type="entry name" value="Uroporphyrinogen_deCO2ase_HemE"/>
</dbReference>
<dbReference type="OrthoDB" id="339900at2759"/>
<keyword evidence="7 14" id="KW-0210">Decarboxylase</keyword>
<evidence type="ECO:0000256" key="1">
    <source>
        <dbReference type="ARBA" id="ARBA00004496"/>
    </source>
</evidence>
<comment type="catalytic activity">
    <reaction evidence="12">
        <text>uroporphyrinogen I + 4 H(+) = coproporphyrinogen I + 4 CO2</text>
        <dbReference type="Rhea" id="RHEA:31239"/>
        <dbReference type="ChEBI" id="CHEBI:15378"/>
        <dbReference type="ChEBI" id="CHEBI:16526"/>
        <dbReference type="ChEBI" id="CHEBI:62626"/>
        <dbReference type="ChEBI" id="CHEBI:62631"/>
    </reaction>
</comment>
<comment type="catalytic activity">
    <reaction evidence="11 14">
        <text>uroporphyrinogen III + 4 H(+) = coproporphyrinogen III + 4 CO2</text>
        <dbReference type="Rhea" id="RHEA:19865"/>
        <dbReference type="ChEBI" id="CHEBI:15378"/>
        <dbReference type="ChEBI" id="CHEBI:16526"/>
        <dbReference type="ChEBI" id="CHEBI:57308"/>
        <dbReference type="ChEBI" id="CHEBI:57309"/>
        <dbReference type="EC" id="4.1.1.37"/>
    </reaction>
</comment>
<sequence length="363" mass="40782">MEQFPELKNDLILRAARGEKTERVPVWIMRQAGRYLPEFRETRATTEFFTVCQTPALATRVTLQPIERFGDLLDAAIIFSDILVIPQALGMECQMLPGVGPHFPAPIRQVSDLEKLNKNVDVNKELGYVFEALTMTRHELKGQCPLFGFAGAPWTCMAYMIEGGGSKNLAKAKGFLYNHPDESHQLLQLITDVTINYLVGQIKAGAQIVQVFDSNAGELSPHVFKKFSLPYLRQISKDVKAKLTAMSIKPVPMIVFAKGAHFALEELTESHYDVVSLDWTLDPSKVRKVTTDKVTLQGNADPILLFADRDTIRAEVKLMLEAFGTQRYIANLGHGMLPDHSPEHLKWYLEAIRDISLEMNAKN</sequence>
<keyword evidence="18" id="KW-1185">Reference proteome</keyword>
<dbReference type="FunFam" id="3.20.20.210:FF:000004">
    <property type="entry name" value="Uroporphyrinogen decarboxylase"/>
    <property type="match status" value="1"/>
</dbReference>
<dbReference type="EC" id="4.1.1.37" evidence="4 14"/>
<evidence type="ECO:0000256" key="13">
    <source>
        <dbReference type="ARBA" id="ARBA00058098"/>
    </source>
</evidence>
<keyword evidence="8" id="KW-0350">Heme biosynthesis</keyword>
<gene>
    <name evidence="17" type="primary">HEM12</name>
    <name evidence="17" type="ORF">SmJEL517_g03861</name>
</gene>
<evidence type="ECO:0000256" key="11">
    <source>
        <dbReference type="ARBA" id="ARBA00048033"/>
    </source>
</evidence>
<evidence type="ECO:0000256" key="2">
    <source>
        <dbReference type="ARBA" id="ARBA00004804"/>
    </source>
</evidence>
<dbReference type="InterPro" id="IPR038071">
    <property type="entry name" value="UROD/MetE-like_sf"/>
</dbReference>
<dbReference type="PANTHER" id="PTHR21091:SF169">
    <property type="entry name" value="UROPORPHYRINOGEN DECARBOXYLASE"/>
    <property type="match status" value="1"/>
</dbReference>
<comment type="similarity">
    <text evidence="3 15">Belongs to the uroporphyrinogen decarboxylase family.</text>
</comment>
<dbReference type="AlphaFoldDB" id="A0A507C6X6"/>
<dbReference type="CDD" id="cd00717">
    <property type="entry name" value="URO-D"/>
    <property type="match status" value="1"/>
</dbReference>
<evidence type="ECO:0000256" key="8">
    <source>
        <dbReference type="ARBA" id="ARBA00023133"/>
    </source>
</evidence>
<name>A0A507C6X6_9FUNG</name>
<dbReference type="UniPathway" id="UPA00251">
    <property type="reaction ID" value="UER00321"/>
</dbReference>
<protein>
    <recommendedName>
        <fullName evidence="5 14">Uroporphyrinogen decarboxylase</fullName>
        <ecNumber evidence="4 14">4.1.1.37</ecNumber>
    </recommendedName>
</protein>
<dbReference type="GO" id="GO:0004853">
    <property type="term" value="F:uroporphyrinogen decarboxylase activity"/>
    <property type="evidence" value="ECO:0007669"/>
    <property type="project" value="UniProtKB-EC"/>
</dbReference>
<comment type="pathway">
    <text evidence="2 14">Porphyrin-containing compound metabolism; protoporphyrin-IX biosynthesis; coproporphyrinogen-III from 5-aminolevulinate: step 4/4.</text>
</comment>
<dbReference type="Pfam" id="PF01208">
    <property type="entry name" value="URO-D"/>
    <property type="match status" value="1"/>
</dbReference>
<evidence type="ECO:0000256" key="10">
    <source>
        <dbReference type="ARBA" id="ARBA00023244"/>
    </source>
</evidence>
<evidence type="ECO:0000256" key="9">
    <source>
        <dbReference type="ARBA" id="ARBA00023239"/>
    </source>
</evidence>
<comment type="subcellular location">
    <subcellularLocation>
        <location evidence="1">Cytoplasm</location>
    </subcellularLocation>
</comment>
<dbReference type="STRING" id="1806994.A0A507C6X6"/>
<feature type="domain" description="Uroporphyrinogen decarboxylase (URO-D)" evidence="16">
    <location>
        <begin position="25"/>
        <end position="34"/>
    </location>
</feature>
<dbReference type="EMBL" id="QEAO01000022">
    <property type="protein sequence ID" value="TPX33235.1"/>
    <property type="molecule type" value="Genomic_DNA"/>
</dbReference>
<evidence type="ECO:0000259" key="16">
    <source>
        <dbReference type="PROSITE" id="PS00906"/>
    </source>
</evidence>
<evidence type="ECO:0000256" key="6">
    <source>
        <dbReference type="ARBA" id="ARBA00022490"/>
    </source>
</evidence>
<evidence type="ECO:0000313" key="18">
    <source>
        <dbReference type="Proteomes" id="UP000319731"/>
    </source>
</evidence>
<dbReference type="PANTHER" id="PTHR21091">
    <property type="entry name" value="METHYLTETRAHYDROFOLATE:HOMOCYSTEINE METHYLTRANSFERASE RELATED"/>
    <property type="match status" value="1"/>
</dbReference>
<dbReference type="Proteomes" id="UP000319731">
    <property type="component" value="Unassembled WGS sequence"/>
</dbReference>
<comment type="caution">
    <text evidence="17">The sequence shown here is derived from an EMBL/GenBank/DDBJ whole genome shotgun (WGS) entry which is preliminary data.</text>
</comment>
<dbReference type="NCBIfam" id="TIGR01464">
    <property type="entry name" value="hemE"/>
    <property type="match status" value="1"/>
</dbReference>
<dbReference type="RefSeq" id="XP_031024277.1">
    <property type="nucleotide sequence ID" value="XM_031169789.1"/>
</dbReference>
<dbReference type="GO" id="GO:0006782">
    <property type="term" value="P:protoporphyrinogen IX biosynthetic process"/>
    <property type="evidence" value="ECO:0007669"/>
    <property type="project" value="UniProtKB-UniPathway"/>
</dbReference>
<dbReference type="InterPro" id="IPR000257">
    <property type="entry name" value="Uroporphyrinogen_deCOase"/>
</dbReference>
<evidence type="ECO:0000256" key="4">
    <source>
        <dbReference type="ARBA" id="ARBA00012288"/>
    </source>
</evidence>
<dbReference type="PROSITE" id="PS00906">
    <property type="entry name" value="UROD_1"/>
    <property type="match status" value="1"/>
</dbReference>
<keyword evidence="10 14" id="KW-0627">Porphyrin biosynthesis</keyword>
<evidence type="ECO:0000256" key="5">
    <source>
        <dbReference type="ARBA" id="ARBA00014308"/>
    </source>
</evidence>
<dbReference type="Gene3D" id="3.20.20.210">
    <property type="match status" value="1"/>
</dbReference>
<dbReference type="GO" id="GO:0005829">
    <property type="term" value="C:cytosol"/>
    <property type="evidence" value="ECO:0007669"/>
    <property type="project" value="TreeGrafter"/>
</dbReference>
<proteinExistence type="inferred from homology"/>
<accession>A0A507C6X6</accession>
<evidence type="ECO:0000256" key="3">
    <source>
        <dbReference type="ARBA" id="ARBA00009935"/>
    </source>
</evidence>
<comment type="function">
    <text evidence="13">Catalyzes the sequential decarboxylation of four acetate groups of uroporphyrinogen-III (octacarboxyporphyrin) to yield coproporphyrinogen-III (tetracarboxyporphyrin) with the formation of intermediate hepta-, hexa- and penta-carboxylate porphyrinogens in the heme biosynthesis pathway. Acts on a number of porphyrinogens, but only coproporphyrinogen III can ultimately be converted to heme.</text>
</comment>